<dbReference type="InterPro" id="IPR041588">
    <property type="entry name" value="Integrase_H2C2"/>
</dbReference>
<dbReference type="GO" id="GO:0004519">
    <property type="term" value="F:endonuclease activity"/>
    <property type="evidence" value="ECO:0007669"/>
    <property type="project" value="UniProtKB-KW"/>
</dbReference>
<keyword evidence="9" id="KW-0460">Magnesium</keyword>
<protein>
    <recommendedName>
        <fullName evidence="21">Reverse transcriptase</fullName>
    </recommendedName>
</protein>
<keyword evidence="15" id="KW-0863">Zinc-finger</keyword>
<dbReference type="Pfam" id="PF17921">
    <property type="entry name" value="Integrase_H2C2"/>
    <property type="match status" value="1"/>
</dbReference>
<dbReference type="SUPFAM" id="SSF56672">
    <property type="entry name" value="DNA/RNA polymerases"/>
    <property type="match status" value="1"/>
</dbReference>
<feature type="domain" description="CCHC-type" evidence="17">
    <location>
        <begin position="290"/>
        <end position="304"/>
    </location>
</feature>
<keyword evidence="1" id="KW-0645">Protease</keyword>
<dbReference type="InterPro" id="IPR021109">
    <property type="entry name" value="Peptidase_aspartic_dom_sf"/>
</dbReference>
<keyword evidence="12" id="KW-0239">DNA-directed DNA polymerase</keyword>
<evidence type="ECO:0000256" key="7">
    <source>
        <dbReference type="ARBA" id="ARBA00022759"/>
    </source>
</evidence>
<keyword evidence="7" id="KW-0255">Endonuclease</keyword>
<keyword evidence="14" id="KW-0233">DNA recombination</keyword>
<evidence type="ECO:0000256" key="13">
    <source>
        <dbReference type="ARBA" id="ARBA00023125"/>
    </source>
</evidence>
<dbReference type="PANTHER" id="PTHR37984">
    <property type="entry name" value="PROTEIN CBG26694"/>
    <property type="match status" value="1"/>
</dbReference>
<dbReference type="EnsemblPlants" id="QL03p001613:mrna">
    <property type="protein sequence ID" value="QL03p001613:mrna"/>
    <property type="gene ID" value="QL03p001613"/>
</dbReference>
<dbReference type="GO" id="GO:0015074">
    <property type="term" value="P:DNA integration"/>
    <property type="evidence" value="ECO:0007669"/>
    <property type="project" value="UniProtKB-KW"/>
</dbReference>
<organism evidence="19 20">
    <name type="scientific">Quercus lobata</name>
    <name type="common">Valley oak</name>
    <dbReference type="NCBI Taxonomy" id="97700"/>
    <lineage>
        <taxon>Eukaryota</taxon>
        <taxon>Viridiplantae</taxon>
        <taxon>Streptophyta</taxon>
        <taxon>Embryophyta</taxon>
        <taxon>Tracheophyta</taxon>
        <taxon>Spermatophyta</taxon>
        <taxon>Magnoliopsida</taxon>
        <taxon>eudicotyledons</taxon>
        <taxon>Gunneridae</taxon>
        <taxon>Pentapetalae</taxon>
        <taxon>rosids</taxon>
        <taxon>fabids</taxon>
        <taxon>Fagales</taxon>
        <taxon>Fagaceae</taxon>
        <taxon>Quercus</taxon>
    </lineage>
</organism>
<evidence type="ECO:0000256" key="8">
    <source>
        <dbReference type="ARBA" id="ARBA00022801"/>
    </source>
</evidence>
<evidence type="ECO:0000256" key="12">
    <source>
        <dbReference type="ARBA" id="ARBA00022932"/>
    </source>
</evidence>
<dbReference type="FunFam" id="3.10.10.10:FF:000007">
    <property type="entry name" value="Retrovirus-related Pol polyprotein from transposon 17.6-like Protein"/>
    <property type="match status" value="1"/>
</dbReference>
<dbReference type="Gene3D" id="2.40.70.10">
    <property type="entry name" value="Acid Proteases"/>
    <property type="match status" value="1"/>
</dbReference>
<dbReference type="CDD" id="cd09274">
    <property type="entry name" value="RNase_HI_RT_Ty3"/>
    <property type="match status" value="1"/>
</dbReference>
<evidence type="ECO:0000256" key="3">
    <source>
        <dbReference type="ARBA" id="ARBA00022695"/>
    </source>
</evidence>
<feature type="compositionally biased region" description="Basic residues" evidence="16">
    <location>
        <begin position="1"/>
        <end position="11"/>
    </location>
</feature>
<evidence type="ECO:0000256" key="10">
    <source>
        <dbReference type="ARBA" id="ARBA00022908"/>
    </source>
</evidence>
<evidence type="ECO:0008006" key="21">
    <source>
        <dbReference type="Google" id="ProtNLM"/>
    </source>
</evidence>
<dbReference type="InterPro" id="IPR036875">
    <property type="entry name" value="Znf_CCHC_sf"/>
</dbReference>
<name>A0A7N2L409_QUELO</name>
<evidence type="ECO:0000256" key="5">
    <source>
        <dbReference type="ARBA" id="ARBA00022723"/>
    </source>
</evidence>
<dbReference type="SUPFAM" id="SSF57756">
    <property type="entry name" value="Retrovirus zinc finger-like domains"/>
    <property type="match status" value="1"/>
</dbReference>
<dbReference type="Gene3D" id="1.10.340.70">
    <property type="match status" value="1"/>
</dbReference>
<keyword evidence="11" id="KW-0695">RNA-directed DNA polymerase</keyword>
<evidence type="ECO:0000259" key="18">
    <source>
        <dbReference type="PROSITE" id="PS50878"/>
    </source>
</evidence>
<keyword evidence="13" id="KW-0238">DNA-binding</keyword>
<dbReference type="Pfam" id="PF00078">
    <property type="entry name" value="RVT_1"/>
    <property type="match status" value="1"/>
</dbReference>
<feature type="compositionally biased region" description="Basic and acidic residues" evidence="16">
    <location>
        <begin position="12"/>
        <end position="33"/>
    </location>
</feature>
<dbReference type="EMBL" id="LRBV02000003">
    <property type="status" value="NOT_ANNOTATED_CDS"/>
    <property type="molecule type" value="Genomic_DNA"/>
</dbReference>
<evidence type="ECO:0000256" key="4">
    <source>
        <dbReference type="ARBA" id="ARBA00022722"/>
    </source>
</evidence>
<dbReference type="PROSITE" id="PS50878">
    <property type="entry name" value="RT_POL"/>
    <property type="match status" value="1"/>
</dbReference>
<dbReference type="Pfam" id="PF08284">
    <property type="entry name" value="RVP_2"/>
    <property type="match status" value="1"/>
</dbReference>
<dbReference type="Gramene" id="QL03p001613:mrna">
    <property type="protein sequence ID" value="QL03p001613:mrna"/>
    <property type="gene ID" value="QL03p001613"/>
</dbReference>
<dbReference type="GO" id="GO:0003887">
    <property type="term" value="F:DNA-directed DNA polymerase activity"/>
    <property type="evidence" value="ECO:0007669"/>
    <property type="project" value="UniProtKB-KW"/>
</dbReference>
<dbReference type="GO" id="GO:0004190">
    <property type="term" value="F:aspartic-type endopeptidase activity"/>
    <property type="evidence" value="ECO:0007669"/>
    <property type="project" value="UniProtKB-KW"/>
</dbReference>
<feature type="domain" description="Reverse transcriptase" evidence="18">
    <location>
        <begin position="568"/>
        <end position="757"/>
    </location>
</feature>
<dbReference type="GO" id="GO:0003964">
    <property type="term" value="F:RNA-directed DNA polymerase activity"/>
    <property type="evidence" value="ECO:0007669"/>
    <property type="project" value="UniProtKB-KW"/>
</dbReference>
<dbReference type="PROSITE" id="PS50158">
    <property type="entry name" value="ZF_CCHC"/>
    <property type="match status" value="1"/>
</dbReference>
<evidence type="ECO:0000256" key="9">
    <source>
        <dbReference type="ARBA" id="ARBA00022842"/>
    </source>
</evidence>
<dbReference type="CDD" id="cd01647">
    <property type="entry name" value="RT_LTR"/>
    <property type="match status" value="1"/>
</dbReference>
<dbReference type="SUPFAM" id="SSF53098">
    <property type="entry name" value="Ribonuclease H-like"/>
    <property type="match status" value="1"/>
</dbReference>
<evidence type="ECO:0000256" key="15">
    <source>
        <dbReference type="PROSITE-ProRule" id="PRU00047"/>
    </source>
</evidence>
<keyword evidence="6" id="KW-0064">Aspartyl protease</keyword>
<evidence type="ECO:0000256" key="6">
    <source>
        <dbReference type="ARBA" id="ARBA00022750"/>
    </source>
</evidence>
<evidence type="ECO:0000256" key="14">
    <source>
        <dbReference type="ARBA" id="ARBA00023172"/>
    </source>
</evidence>
<dbReference type="InParanoid" id="A0A7N2L409"/>
<dbReference type="PANTHER" id="PTHR37984:SF5">
    <property type="entry name" value="PROTEIN NYNRIN-LIKE"/>
    <property type="match status" value="1"/>
</dbReference>
<dbReference type="FunFam" id="3.10.20.370:FF:000001">
    <property type="entry name" value="Retrovirus-related Pol polyprotein from transposon 17.6-like protein"/>
    <property type="match status" value="1"/>
</dbReference>
<accession>A0A7N2L409</accession>
<dbReference type="CDD" id="cd00303">
    <property type="entry name" value="retropepsin_like"/>
    <property type="match status" value="1"/>
</dbReference>
<dbReference type="InterPro" id="IPR005162">
    <property type="entry name" value="Retrotrans_gag_dom"/>
</dbReference>
<dbReference type="Pfam" id="PF03732">
    <property type="entry name" value="Retrotrans_gag"/>
    <property type="match status" value="1"/>
</dbReference>
<dbReference type="InterPro" id="IPR012337">
    <property type="entry name" value="RNaseH-like_sf"/>
</dbReference>
<dbReference type="Gene3D" id="4.10.60.10">
    <property type="entry name" value="Zinc finger, CCHC-type"/>
    <property type="match status" value="1"/>
</dbReference>
<keyword evidence="5" id="KW-0479">Metal-binding</keyword>
<evidence type="ECO:0000313" key="20">
    <source>
        <dbReference type="Proteomes" id="UP000594261"/>
    </source>
</evidence>
<dbReference type="Pfam" id="PF24626">
    <property type="entry name" value="SH3_Tf2-1"/>
    <property type="match status" value="1"/>
</dbReference>
<dbReference type="GO" id="GO:0003677">
    <property type="term" value="F:DNA binding"/>
    <property type="evidence" value="ECO:0007669"/>
    <property type="project" value="UniProtKB-KW"/>
</dbReference>
<dbReference type="Gene3D" id="3.30.70.270">
    <property type="match status" value="1"/>
</dbReference>
<dbReference type="GO" id="GO:0006508">
    <property type="term" value="P:proteolysis"/>
    <property type="evidence" value="ECO:0007669"/>
    <property type="project" value="UniProtKB-KW"/>
</dbReference>
<evidence type="ECO:0000256" key="1">
    <source>
        <dbReference type="ARBA" id="ARBA00022670"/>
    </source>
</evidence>
<evidence type="ECO:0000259" key="17">
    <source>
        <dbReference type="PROSITE" id="PS50158"/>
    </source>
</evidence>
<keyword evidence="3" id="KW-0548">Nucleotidyltransferase</keyword>
<dbReference type="InterPro" id="IPR043502">
    <property type="entry name" value="DNA/RNA_pol_sf"/>
</dbReference>
<keyword evidence="10" id="KW-0229">DNA integration</keyword>
<keyword evidence="4" id="KW-0540">Nuclease</keyword>
<dbReference type="GO" id="GO:0008270">
    <property type="term" value="F:zinc ion binding"/>
    <property type="evidence" value="ECO:0007669"/>
    <property type="project" value="UniProtKB-KW"/>
</dbReference>
<dbReference type="Pfam" id="PF00098">
    <property type="entry name" value="zf-CCHC"/>
    <property type="match status" value="1"/>
</dbReference>
<keyword evidence="2" id="KW-0808">Transferase</keyword>
<dbReference type="InterPro" id="IPR043128">
    <property type="entry name" value="Rev_trsase/Diguanyl_cyclase"/>
</dbReference>
<dbReference type="Gene3D" id="3.10.20.370">
    <property type="match status" value="1"/>
</dbReference>
<keyword evidence="20" id="KW-1185">Reference proteome</keyword>
<dbReference type="Proteomes" id="UP000594261">
    <property type="component" value="Chromosome 3"/>
</dbReference>
<evidence type="ECO:0000313" key="19">
    <source>
        <dbReference type="EnsemblPlants" id="QL03p001613:mrna"/>
    </source>
</evidence>
<dbReference type="InterPro" id="IPR056924">
    <property type="entry name" value="SH3_Tf2-1"/>
</dbReference>
<dbReference type="GO" id="GO:0006310">
    <property type="term" value="P:DNA recombination"/>
    <property type="evidence" value="ECO:0007669"/>
    <property type="project" value="UniProtKB-KW"/>
</dbReference>
<dbReference type="InterPro" id="IPR050951">
    <property type="entry name" value="Retrovirus_Pol_polyprotein"/>
</dbReference>
<dbReference type="Gene3D" id="3.30.420.10">
    <property type="entry name" value="Ribonuclease H-like superfamily/Ribonuclease H"/>
    <property type="match status" value="1"/>
</dbReference>
<feature type="region of interest" description="Disordered" evidence="16">
    <location>
        <begin position="220"/>
        <end position="267"/>
    </location>
</feature>
<evidence type="ECO:0000256" key="2">
    <source>
        <dbReference type="ARBA" id="ARBA00022679"/>
    </source>
</evidence>
<keyword evidence="8" id="KW-0378">Hydrolase</keyword>
<sequence>MPPKKKARKVRHVDEVTAPEHGHRQRQELKRSVTPDGGEIDEVADKIYARIARAVQGGERRRGDCLFGEFRKQNLQTFDKGPNPMAAENWLLKMQKLLRALECTDAQKVLYAIYALQGSSDRWWSSTEPLLRTELGRETPITWEKFKEVFNRTYFPDVVRDRKAREFSDLVQGAMTVEEYVAKFVELSRFAPYLISDESKKAVKWAMSLEEDFKYNPISKESEKKQGPFNSQHGKGQGHKKGFFKNSGNRGQSSRHSKSAYPQSGDKKWPCIRCGKTHEGQTCMEGVKLCYTCKQPGHFARQCPTTKGSSSSSSSQVAKGNDNGKKVQARVYALTTQDAQATNTVVASILPLFSAHAKVLFDLDSTHSFVSCAFAKNHDKSLELLDFELSVSTPVGDTLLTNLVLKSCIICIEGRELLADLVLLDMHDFDVILGMDWLASYHASVHCFEKEVVFRPPGESEFLFKASCLPFMPRVISCIQANRLLRKGCQGFLASVVELQNGELEIGDIPIVREFSDVFPDDLLGLPPDREIEFSIDLLPGTTPISKAPYRMVPIELKELKEQLVELLDKGFIRPSASPWEAPVLFVKKKDGSMRLCIGYRELNRATIKNKYPLPRIDDLFDQLQGAQVFSKIDLHSGYHQLKIKGEDIPKTAFRTRYGHYEFLVMPFGLTNATAAFMDLMNKVFHEYLDRFVIVFIDDILIYSKSQEEHEEHLRIVLQILRERKLYAKLKNDASHKGLGCVLMQNGKVVAYASRQLKNYEKNYPTHDLELAAVVFALKIWRHYLYGERCEIFTDHKSLKYFFTQKELNMRQRRWLELVKDYDCSINYHPGKANVVTDALSRKPSSFSAALLTTRKEIIRDLERMEIEVVMGHSEAYLASLSVQLTLVERIKLSQADDPHLKKIMDEVRSGKKSEFSISKNGALRFGSRLCMPNDPLIKKEILEEAHYSPYTIHPGSTKMYHDLRENFWWNNMKREIAHFVEQCLTCQQVKVLHQRPSGLLQPLPIPQWKWEKITMDFVSGLPRSPKGHDAIWVIVDRMTKSAHFLPIRMNYSLDQLAKLYVDEIVRLHGVPACIVSDRDPRTCEKVSMIRDRLRAAQSRQKSYYDIKRKALELEIGDKVFLRVAPMKGVMRFGKKGKLSPRFVGPFEVLERVGEVAYRIALPPALSGIHNVFHESMLRKYIPDPSHVLSYKPLQIGDDLSYEEVPVEIVDRKEQVLCNRTIPWVKVLWKNHSVKEASWEREEDMLSRYPSLFQDQGSS</sequence>
<dbReference type="AlphaFoldDB" id="A0A7N2L409"/>
<reference evidence="19 20" key="1">
    <citation type="journal article" date="2016" name="G3 (Bethesda)">
        <title>First Draft Assembly and Annotation of the Genome of a California Endemic Oak Quercus lobata Nee (Fagaceae).</title>
        <authorList>
            <person name="Sork V.L."/>
            <person name="Fitz-Gibbon S.T."/>
            <person name="Puiu D."/>
            <person name="Crepeau M."/>
            <person name="Gugger P.F."/>
            <person name="Sherman R."/>
            <person name="Stevens K."/>
            <person name="Langley C.H."/>
            <person name="Pellegrini M."/>
            <person name="Salzberg S.L."/>
        </authorList>
    </citation>
    <scope>NUCLEOTIDE SEQUENCE [LARGE SCALE GENOMIC DNA]</scope>
    <source>
        <strain evidence="19 20">cv. SW786</strain>
    </source>
</reference>
<dbReference type="OMA" id="HEATWAE"/>
<feature type="region of interest" description="Disordered" evidence="16">
    <location>
        <begin position="1"/>
        <end position="37"/>
    </location>
</feature>
<dbReference type="InterPro" id="IPR001878">
    <property type="entry name" value="Znf_CCHC"/>
</dbReference>
<keyword evidence="15" id="KW-0862">Zinc</keyword>
<dbReference type="SMART" id="SM00343">
    <property type="entry name" value="ZnF_C2HC"/>
    <property type="match status" value="1"/>
</dbReference>
<evidence type="ECO:0000256" key="16">
    <source>
        <dbReference type="SAM" id="MobiDB-lite"/>
    </source>
</evidence>
<evidence type="ECO:0000256" key="11">
    <source>
        <dbReference type="ARBA" id="ARBA00022918"/>
    </source>
</evidence>
<dbReference type="InterPro" id="IPR000477">
    <property type="entry name" value="RT_dom"/>
</dbReference>
<dbReference type="InterPro" id="IPR036397">
    <property type="entry name" value="RNaseH_sf"/>
</dbReference>
<proteinExistence type="predicted"/>
<dbReference type="Gene3D" id="3.10.10.10">
    <property type="entry name" value="HIV Type 1 Reverse Transcriptase, subunit A, domain 1"/>
    <property type="match status" value="1"/>
</dbReference>
<reference evidence="19" key="2">
    <citation type="submission" date="2021-01" db="UniProtKB">
        <authorList>
            <consortium name="EnsemblPlants"/>
        </authorList>
    </citation>
    <scope>IDENTIFICATION</scope>
</reference>